<dbReference type="EMBL" id="BSNS01000020">
    <property type="protein sequence ID" value="GLQ56634.1"/>
    <property type="molecule type" value="Genomic_DNA"/>
</dbReference>
<dbReference type="Proteomes" id="UP001156691">
    <property type="component" value="Unassembled WGS sequence"/>
</dbReference>
<protein>
    <submittedName>
        <fullName evidence="1">Uncharacterized protein</fullName>
    </submittedName>
</protein>
<accession>A0ABQ5W943</accession>
<organism evidence="1 2">
    <name type="scientific">Devosia nitrariae</name>
    <dbReference type="NCBI Taxonomy" id="2071872"/>
    <lineage>
        <taxon>Bacteria</taxon>
        <taxon>Pseudomonadati</taxon>
        <taxon>Pseudomonadota</taxon>
        <taxon>Alphaproteobacteria</taxon>
        <taxon>Hyphomicrobiales</taxon>
        <taxon>Devosiaceae</taxon>
        <taxon>Devosia</taxon>
    </lineage>
</organism>
<keyword evidence="2" id="KW-1185">Reference proteome</keyword>
<gene>
    <name evidence="1" type="ORF">GCM10010862_38930</name>
</gene>
<evidence type="ECO:0000313" key="1">
    <source>
        <dbReference type="EMBL" id="GLQ56634.1"/>
    </source>
</evidence>
<reference evidence="2" key="1">
    <citation type="journal article" date="2019" name="Int. J. Syst. Evol. Microbiol.">
        <title>The Global Catalogue of Microorganisms (GCM) 10K type strain sequencing project: providing services to taxonomists for standard genome sequencing and annotation.</title>
        <authorList>
            <consortium name="The Broad Institute Genomics Platform"/>
            <consortium name="The Broad Institute Genome Sequencing Center for Infectious Disease"/>
            <person name="Wu L."/>
            <person name="Ma J."/>
        </authorList>
    </citation>
    <scope>NUCLEOTIDE SEQUENCE [LARGE SCALE GENOMIC DNA]</scope>
    <source>
        <strain evidence="2">NBRC 112416</strain>
    </source>
</reference>
<comment type="caution">
    <text evidence="1">The sequence shown here is derived from an EMBL/GenBank/DDBJ whole genome shotgun (WGS) entry which is preliminary data.</text>
</comment>
<name>A0ABQ5W943_9HYPH</name>
<proteinExistence type="predicted"/>
<sequence>MRIKLRRDGECVCHALFVGRRTGEIDNDILDHFSNLLRGTETAASVLLHCEADLILLKPSSTIFELALAMVRKKK</sequence>
<evidence type="ECO:0000313" key="2">
    <source>
        <dbReference type="Proteomes" id="UP001156691"/>
    </source>
</evidence>